<dbReference type="Gene3D" id="3.10.20.320">
    <property type="entry name" value="Putative peptidoglycan bound protein (lpxtg motif)"/>
    <property type="match status" value="2"/>
</dbReference>
<organism evidence="4 5">
    <name type="scientific">Lentilactobacillus curieae</name>
    <dbReference type="NCBI Taxonomy" id="1138822"/>
    <lineage>
        <taxon>Bacteria</taxon>
        <taxon>Bacillati</taxon>
        <taxon>Bacillota</taxon>
        <taxon>Bacilli</taxon>
        <taxon>Lactobacillales</taxon>
        <taxon>Lactobacillaceae</taxon>
        <taxon>Lentilactobacillus</taxon>
    </lineage>
</organism>
<dbReference type="Proteomes" id="UP000030361">
    <property type="component" value="Chromosome"/>
</dbReference>
<reference evidence="4 5" key="1">
    <citation type="journal article" date="2015" name="Genome Announc.">
        <title>Genome Sequence of Lactobacillus curieae CCTCC M 2011381T, a Novel Producer of Gamma-aminobutyric Acid.</title>
        <authorList>
            <person name="Wang Y."/>
            <person name="Wang Y."/>
            <person name="Lang C."/>
            <person name="Wei D."/>
            <person name="Xu P."/>
            <person name="Xie J."/>
        </authorList>
    </citation>
    <scope>NUCLEOTIDE SEQUENCE [LARGE SCALE GENOMIC DNA]</scope>
    <source>
        <strain evidence="4 5">CCTCC M 2011381</strain>
    </source>
</reference>
<evidence type="ECO:0000259" key="3">
    <source>
        <dbReference type="Pfam" id="PF06458"/>
    </source>
</evidence>
<keyword evidence="5" id="KW-1185">Reference proteome</keyword>
<proteinExistence type="predicted"/>
<evidence type="ECO:0000313" key="5">
    <source>
        <dbReference type="Proteomes" id="UP000030361"/>
    </source>
</evidence>
<gene>
    <name evidence="4" type="ORF">PL11_006975</name>
</gene>
<feature type="domain" description="MucBP" evidence="3">
    <location>
        <begin position="81"/>
        <end position="137"/>
    </location>
</feature>
<dbReference type="Pfam" id="PF06458">
    <property type="entry name" value="MucBP"/>
    <property type="match status" value="2"/>
</dbReference>
<dbReference type="EMBL" id="CP018906">
    <property type="protein sequence ID" value="AQW21684.1"/>
    <property type="molecule type" value="Genomic_DNA"/>
</dbReference>
<feature type="domain" description="MucBP" evidence="3">
    <location>
        <begin position="145"/>
        <end position="207"/>
    </location>
</feature>
<feature type="compositionally biased region" description="Polar residues" evidence="2">
    <location>
        <begin position="36"/>
        <end position="45"/>
    </location>
</feature>
<feature type="compositionally biased region" description="Basic and acidic residues" evidence="2">
    <location>
        <begin position="46"/>
        <end position="60"/>
    </location>
</feature>
<dbReference type="AlphaFoldDB" id="A0A1S6QJA1"/>
<dbReference type="RefSeq" id="WP_052127836.1">
    <property type="nucleotide sequence ID" value="NZ_CP018906.1"/>
</dbReference>
<dbReference type="KEGG" id="lcu:PL11_006975"/>
<keyword evidence="1" id="KW-0677">Repeat</keyword>
<feature type="region of interest" description="Disordered" evidence="2">
    <location>
        <begin position="33"/>
        <end position="60"/>
    </location>
</feature>
<dbReference type="OrthoDB" id="2329985at2"/>
<sequence>MAFFNWINNKISRLSRRGNQRNAANRFGKKPRKSIFKTSTPGSEINTEKKDAVTPPKEETVPDITSSQIEVNPQITSTTLFYVDSDGKDLREPDILVGESGTKLNLKLPDFPDYILEDTDNFTNWFDVTDQKIVFHYSLKLAAPVKVYTVNYDTAEMLRPVSMVTGKLKQLYEISAPEIPGYRVTNSTGKKYGYFDHEGHDVTFYYRHDQWETVQPVEYYVKLNTAHTVYEYPHGEALRTKMPKGLIIKVFLKIDMKDQQTWYNIGGAQWITGDDVALSSAPSEIDAEDVTKLQSSLTMLDGYIDFLDNKTVDVYDKPYSKVVTTLENGTPVKIESTILDDQNIKWYSLKGIGVIPARYVIVN</sequence>
<name>A0A1S6QJA1_9LACO</name>
<evidence type="ECO:0000256" key="1">
    <source>
        <dbReference type="ARBA" id="ARBA00022737"/>
    </source>
</evidence>
<evidence type="ECO:0000313" key="4">
    <source>
        <dbReference type="EMBL" id="AQW21684.1"/>
    </source>
</evidence>
<evidence type="ECO:0000256" key="2">
    <source>
        <dbReference type="SAM" id="MobiDB-lite"/>
    </source>
</evidence>
<accession>A0A1S6QJA1</accession>
<dbReference type="InterPro" id="IPR009459">
    <property type="entry name" value="MucBP_dom"/>
</dbReference>
<protein>
    <recommendedName>
        <fullName evidence="3">MucBP domain-containing protein</fullName>
    </recommendedName>
</protein>